<keyword evidence="4" id="KW-1185">Reference proteome</keyword>
<dbReference type="InterPro" id="IPR023210">
    <property type="entry name" value="NADP_OxRdtase_dom"/>
</dbReference>
<proteinExistence type="predicted"/>
<comment type="caution">
    <text evidence="3">The sequence shown here is derived from an EMBL/GenBank/DDBJ whole genome shotgun (WGS) entry which is preliminary data.</text>
</comment>
<evidence type="ECO:0000313" key="3">
    <source>
        <dbReference type="EMBL" id="MBB5985213.1"/>
    </source>
</evidence>
<dbReference type="RefSeq" id="WP_184151337.1">
    <property type="nucleotide sequence ID" value="NZ_JACHKA010000001.1"/>
</dbReference>
<dbReference type="PANTHER" id="PTHR43625:SF40">
    <property type="entry name" value="ALDO-KETO REDUCTASE YAKC [NADP(+)]"/>
    <property type="match status" value="1"/>
</dbReference>
<dbReference type="SUPFAM" id="SSF51430">
    <property type="entry name" value="NAD(P)-linked oxidoreductase"/>
    <property type="match status" value="1"/>
</dbReference>
<accession>A0ABR6ND55</accession>
<dbReference type="Pfam" id="PF00248">
    <property type="entry name" value="Aldo_ket_red"/>
    <property type="match status" value="1"/>
</dbReference>
<dbReference type="InterPro" id="IPR036812">
    <property type="entry name" value="NAD(P)_OxRdtase_dom_sf"/>
</dbReference>
<feature type="domain" description="NADP-dependent oxidoreductase" evidence="2">
    <location>
        <begin position="21"/>
        <end position="310"/>
    </location>
</feature>
<reference evidence="3 4" key="1">
    <citation type="submission" date="2020-08" db="EMBL/GenBank/DDBJ databases">
        <title>Exploring microbial biodiversity for novel pathways involved in the catabolism of aromatic compounds derived from lignin.</title>
        <authorList>
            <person name="Elkins J."/>
        </authorList>
    </citation>
    <scope>NUCLEOTIDE SEQUENCE [LARGE SCALE GENOMIC DNA]</scope>
    <source>
        <strain evidence="3 4">B1D3A</strain>
    </source>
</reference>
<organism evidence="3 4">
    <name type="scientific">Sphingobium lignivorans</name>
    <dbReference type="NCBI Taxonomy" id="2735886"/>
    <lineage>
        <taxon>Bacteria</taxon>
        <taxon>Pseudomonadati</taxon>
        <taxon>Pseudomonadota</taxon>
        <taxon>Alphaproteobacteria</taxon>
        <taxon>Sphingomonadales</taxon>
        <taxon>Sphingomonadaceae</taxon>
        <taxon>Sphingobium</taxon>
    </lineage>
</organism>
<dbReference type="Gene3D" id="3.20.20.100">
    <property type="entry name" value="NADP-dependent oxidoreductase domain"/>
    <property type="match status" value="1"/>
</dbReference>
<sequence>MTLPSTPLPTRPLGGIAVSAISLGCMNLSHAYDVSPSEEDAIRLLNHALDIGVTHLDSAALYGGGKNETLLAKAVGHRRQDYHLASKCVLDLIDGNRVLDGRPETIAGSLERSLERLNTDYIDLYYMHRLDRNVPIEESIGALVRAKEAGKIGAIGLSEMSAATVRRAHAVHPIAAVQSEYSPWVRNPEVAVLEACRDLGIAFVAFSPLARGMLAGSITDTNFAPGDIRIPMPRFQEPNFSHNLELAQRFNALAAELDIAPAQLSLAWVLARAPGIIAIPGTRSIAHLEENVAAAHLSLPADAIAQVDAIFAPGAVAGPRYPAGPQTQIDTELLPEETAQA</sequence>
<dbReference type="EMBL" id="JACHKA010000001">
    <property type="protein sequence ID" value="MBB5985213.1"/>
    <property type="molecule type" value="Genomic_DNA"/>
</dbReference>
<evidence type="ECO:0000256" key="1">
    <source>
        <dbReference type="ARBA" id="ARBA00023002"/>
    </source>
</evidence>
<evidence type="ECO:0000313" key="4">
    <source>
        <dbReference type="Proteomes" id="UP001138540"/>
    </source>
</evidence>
<evidence type="ECO:0000259" key="2">
    <source>
        <dbReference type="Pfam" id="PF00248"/>
    </source>
</evidence>
<dbReference type="InterPro" id="IPR020471">
    <property type="entry name" value="AKR"/>
</dbReference>
<dbReference type="InterPro" id="IPR050791">
    <property type="entry name" value="Aldo-Keto_reductase"/>
</dbReference>
<dbReference type="PRINTS" id="PR00069">
    <property type="entry name" value="ALDKETRDTASE"/>
</dbReference>
<dbReference type="Proteomes" id="UP001138540">
    <property type="component" value="Unassembled WGS sequence"/>
</dbReference>
<keyword evidence="1" id="KW-0560">Oxidoreductase</keyword>
<gene>
    <name evidence="3" type="ORF">HNP60_001187</name>
</gene>
<dbReference type="PANTHER" id="PTHR43625">
    <property type="entry name" value="AFLATOXIN B1 ALDEHYDE REDUCTASE"/>
    <property type="match status" value="1"/>
</dbReference>
<name>A0ABR6ND55_9SPHN</name>
<protein>
    <recommendedName>
        <fullName evidence="2">NADP-dependent oxidoreductase domain-containing protein</fullName>
    </recommendedName>
</protein>